<name>A0A317WJ35_9EURO</name>
<protein>
    <recommendedName>
        <fullName evidence="4">Reverse transcriptase domain-containing protein</fullName>
    </recommendedName>
</protein>
<gene>
    <name evidence="2" type="ORF">BO70DRAFT_335252</name>
</gene>
<feature type="region of interest" description="Disordered" evidence="1">
    <location>
        <begin position="375"/>
        <end position="396"/>
    </location>
</feature>
<dbReference type="STRING" id="1448321.A0A317WJ35"/>
<organism evidence="2 3">
    <name type="scientific">Aspergillus heteromorphus CBS 117.55</name>
    <dbReference type="NCBI Taxonomy" id="1448321"/>
    <lineage>
        <taxon>Eukaryota</taxon>
        <taxon>Fungi</taxon>
        <taxon>Dikarya</taxon>
        <taxon>Ascomycota</taxon>
        <taxon>Pezizomycotina</taxon>
        <taxon>Eurotiomycetes</taxon>
        <taxon>Eurotiomycetidae</taxon>
        <taxon>Eurotiales</taxon>
        <taxon>Aspergillaceae</taxon>
        <taxon>Aspergillus</taxon>
        <taxon>Aspergillus subgen. Circumdati</taxon>
    </lineage>
</organism>
<dbReference type="OrthoDB" id="74545at2759"/>
<dbReference type="PANTHER" id="PTHR37015:SF1">
    <property type="entry name" value="REVERSE TRANSCRIPTASE DOMAIN-CONTAINING PROTEIN"/>
    <property type="match status" value="1"/>
</dbReference>
<dbReference type="Proteomes" id="UP000247233">
    <property type="component" value="Unassembled WGS sequence"/>
</dbReference>
<dbReference type="VEuPathDB" id="FungiDB:BO70DRAFT_335252"/>
<comment type="caution">
    <text evidence="2">The sequence shown here is derived from an EMBL/GenBank/DDBJ whole genome shotgun (WGS) entry which is preliminary data.</text>
</comment>
<evidence type="ECO:0008006" key="4">
    <source>
        <dbReference type="Google" id="ProtNLM"/>
    </source>
</evidence>
<dbReference type="GeneID" id="37063287"/>
<evidence type="ECO:0000256" key="1">
    <source>
        <dbReference type="SAM" id="MobiDB-lite"/>
    </source>
</evidence>
<dbReference type="PANTHER" id="PTHR37015">
    <property type="entry name" value="REVERSE TRANSCRIPTASE DOMAIN-CONTAINING PROTEIN"/>
    <property type="match status" value="1"/>
</dbReference>
<dbReference type="EMBL" id="MSFL01000009">
    <property type="protein sequence ID" value="PWY85078.1"/>
    <property type="molecule type" value="Genomic_DNA"/>
</dbReference>
<accession>A0A317WJ35</accession>
<evidence type="ECO:0000313" key="3">
    <source>
        <dbReference type="Proteomes" id="UP000247233"/>
    </source>
</evidence>
<dbReference type="AlphaFoldDB" id="A0A317WJ35"/>
<reference evidence="2 3" key="1">
    <citation type="submission" date="2016-12" db="EMBL/GenBank/DDBJ databases">
        <title>The genomes of Aspergillus section Nigri reveals drivers in fungal speciation.</title>
        <authorList>
            <consortium name="DOE Joint Genome Institute"/>
            <person name="Vesth T.C."/>
            <person name="Nybo J."/>
            <person name="Theobald S."/>
            <person name="Brandl J."/>
            <person name="Frisvad J.C."/>
            <person name="Nielsen K.F."/>
            <person name="Lyhne E.K."/>
            <person name="Kogle M.E."/>
            <person name="Kuo A."/>
            <person name="Riley R."/>
            <person name="Clum A."/>
            <person name="Nolan M."/>
            <person name="Lipzen A."/>
            <person name="Salamov A."/>
            <person name="Henrissat B."/>
            <person name="Wiebenga A."/>
            <person name="De Vries R.P."/>
            <person name="Grigoriev I.V."/>
            <person name="Mortensen U.H."/>
            <person name="Andersen M.R."/>
            <person name="Baker S.E."/>
        </authorList>
    </citation>
    <scope>NUCLEOTIDE SEQUENCE [LARGE SCALE GENOMIC DNA]</scope>
    <source>
        <strain evidence="2 3">CBS 117.55</strain>
    </source>
</reference>
<dbReference type="RefSeq" id="XP_025400420.1">
    <property type="nucleotide sequence ID" value="XM_025541050.1"/>
</dbReference>
<proteinExistence type="predicted"/>
<sequence>MAPTVSALSQTLQSLTLSKIRELEKRRKSYDMRKVAILEAADASQDPWQRLQYLLKGTLELYPAAATDSTVVNIERWIHQSTYDSSIAPKILAEFETELRTKLDVQSRKLALADLYSRLLTEWVDPPSGRQEGSSTPVEDDYMVVDERQKQRLQQLCDQFDESVFQPLETDEAQIRTFLDGLFPDDESKKALQELRKEIESKASSLWCEKEPFSADSVADCIHGLLNQDLLSEEKRVIMKSFLKTPVALTEIADVLNMRYGDIEGWDWNAGIEGIPVIPRQQANGKYRIWMDDDLLQLIFVQYIGTRLCNLLKASLTQFIRSESVWSWACGPQMTERDRLRNEYYTTGSDENSTAERLRKEEYLDTYFLSQLPKSETTLGEDGNSYDEGADDEGHPMIDEQKNFRQLLLRKIATEALLHRHMHGAAVVIQSDMKWYATCLPHGTIIAVMKYVGFPPEWIGFYHRYLAAPLNMDDSCEGREPIGPRIRKRGIPFSHASEKLLGEMILFFMDLTVNRATGMLLYRLHDDLWLCGEPSKCVRAWDVMHQYARVTGLEFNHSKTGSAYLAGSRDPHIAAELPKGSVTFGFLKLDADTETWVIDEEPVEAHVQQLRQQLERCDSVISWVRTWNSCIGRFFKNTFGQPAYCFGEPHVHAILTTYKNIQRTIFGNPETGGISIQHHLRAMITSRFGEIDIPDAFFFFPEQLGGLGLRNPVISVCLVERTMSGPPFKKIQEFFEQERTLYDSAKKAFDILSDKQRRQRREGYAADDELEQPLINANEANTFMSFAEFTRFRESRSPEFSKLYTALMQLPLSKGIRRTRQVDDALRHALNQQQIRGLSGEERWSLELYVGEVVRTLGGVNLVDQKFLPVGVLGMVKEKPVKWQMVL</sequence>
<keyword evidence="3" id="KW-1185">Reference proteome</keyword>
<evidence type="ECO:0000313" key="2">
    <source>
        <dbReference type="EMBL" id="PWY85078.1"/>
    </source>
</evidence>